<dbReference type="OrthoDB" id="1303839at2759"/>
<dbReference type="AlphaFoldDB" id="A0A9J5ZLH7"/>
<proteinExistence type="predicted"/>
<protein>
    <submittedName>
        <fullName evidence="1">Uncharacterized protein</fullName>
    </submittedName>
</protein>
<sequence>MLDNQELTHPEDDSSGMRILRWMCGHTRRERIKSRDIWDKVGVASVVDKMREAGLERTNFYSHN</sequence>
<reference evidence="1 2" key="1">
    <citation type="submission" date="2020-09" db="EMBL/GenBank/DDBJ databases">
        <title>De no assembly of potato wild relative species, Solanum commersonii.</title>
        <authorList>
            <person name="Cho K."/>
        </authorList>
    </citation>
    <scope>NUCLEOTIDE SEQUENCE [LARGE SCALE GENOMIC DNA]</scope>
    <source>
        <strain evidence="1">LZ3.2</strain>
        <tissue evidence="1">Leaf</tissue>
    </source>
</reference>
<organism evidence="1 2">
    <name type="scientific">Solanum commersonii</name>
    <name type="common">Commerson's wild potato</name>
    <name type="synonym">Commerson's nightshade</name>
    <dbReference type="NCBI Taxonomy" id="4109"/>
    <lineage>
        <taxon>Eukaryota</taxon>
        <taxon>Viridiplantae</taxon>
        <taxon>Streptophyta</taxon>
        <taxon>Embryophyta</taxon>
        <taxon>Tracheophyta</taxon>
        <taxon>Spermatophyta</taxon>
        <taxon>Magnoliopsida</taxon>
        <taxon>eudicotyledons</taxon>
        <taxon>Gunneridae</taxon>
        <taxon>Pentapetalae</taxon>
        <taxon>asterids</taxon>
        <taxon>lamiids</taxon>
        <taxon>Solanales</taxon>
        <taxon>Solanaceae</taxon>
        <taxon>Solanoideae</taxon>
        <taxon>Solaneae</taxon>
        <taxon>Solanum</taxon>
    </lineage>
</organism>
<evidence type="ECO:0000313" key="2">
    <source>
        <dbReference type="Proteomes" id="UP000824120"/>
    </source>
</evidence>
<name>A0A9J5ZLH7_SOLCO</name>
<dbReference type="Proteomes" id="UP000824120">
    <property type="component" value="Chromosome 4"/>
</dbReference>
<evidence type="ECO:0000313" key="1">
    <source>
        <dbReference type="EMBL" id="KAG5612983.1"/>
    </source>
</evidence>
<gene>
    <name evidence="1" type="ORF">H5410_024264</name>
</gene>
<comment type="caution">
    <text evidence="1">The sequence shown here is derived from an EMBL/GenBank/DDBJ whole genome shotgun (WGS) entry which is preliminary data.</text>
</comment>
<accession>A0A9J5ZLH7</accession>
<keyword evidence="2" id="KW-1185">Reference proteome</keyword>
<dbReference type="EMBL" id="JACXVP010000004">
    <property type="protein sequence ID" value="KAG5612983.1"/>
    <property type="molecule type" value="Genomic_DNA"/>
</dbReference>